<reference evidence="2 3" key="1">
    <citation type="submission" date="2011-12" db="EMBL/GenBank/DDBJ databases">
        <title>The Genome Sequence of Prevotella micans F0438.</title>
        <authorList>
            <consortium name="The Broad Institute Genome Sequencing Platform"/>
            <person name="Earl A."/>
            <person name="Ward D."/>
            <person name="Feldgarden M."/>
            <person name="Gevers D."/>
            <person name="Izard J."/>
            <person name="Baranova O.V."/>
            <person name="Blanton J.M."/>
            <person name="Wade W.G."/>
            <person name="Dewhirst F.E."/>
            <person name="Young S.K."/>
            <person name="Zeng Q."/>
            <person name="Gargeya S."/>
            <person name="Fitzgerald M."/>
            <person name="Haas B."/>
            <person name="Abouelleil A."/>
            <person name="Alvarado L."/>
            <person name="Arachchi H.M."/>
            <person name="Berlin A."/>
            <person name="Chapman S.B."/>
            <person name="Gearin G."/>
            <person name="Goldberg J."/>
            <person name="Griggs A."/>
            <person name="Gujja S."/>
            <person name="Hansen M."/>
            <person name="Heiman D."/>
            <person name="Howarth C."/>
            <person name="Larimer J."/>
            <person name="Lui A."/>
            <person name="MacDonald P.J.P."/>
            <person name="McCowen C."/>
            <person name="Montmayeur A."/>
            <person name="Murphy C."/>
            <person name="Neiman D."/>
            <person name="Pearson M."/>
            <person name="Priest M."/>
            <person name="Roberts A."/>
            <person name="Saif S."/>
            <person name="Shea T."/>
            <person name="Sisk P."/>
            <person name="Stolte C."/>
            <person name="Sykes S."/>
            <person name="Wortman J."/>
            <person name="Nusbaum C."/>
            <person name="Birren B."/>
        </authorList>
    </citation>
    <scope>NUCLEOTIDE SEQUENCE [LARGE SCALE GENOMIC DNA]</scope>
    <source>
        <strain evidence="2 3">F0438</strain>
    </source>
</reference>
<dbReference type="Proteomes" id="UP000016023">
    <property type="component" value="Unassembled WGS sequence"/>
</dbReference>
<evidence type="ECO:0000313" key="2">
    <source>
        <dbReference type="EMBL" id="EHO66004.1"/>
    </source>
</evidence>
<sequence length="187" mass="22020">MKIKVLILLFSLCSQGIALAQKLTTYSVNERDSSLYRSTEYEFKKLSISNARLDLYTIIEKLSAEHSSEMYVIRFSHRHNRIFITIQNWEYRGINSIAESNTYGMFRSKNNKDFLVCYDDTKELSYVNKYFSITKEKINISIRIKSITNNMYILSNDLTTYYEGVIVHKKLKTIKLIINNKLIHNQT</sequence>
<gene>
    <name evidence="2" type="ORF">HMPREF9140_02014</name>
</gene>
<feature type="signal peptide" evidence="1">
    <location>
        <begin position="1"/>
        <end position="20"/>
    </location>
</feature>
<comment type="caution">
    <text evidence="2">The sequence shown here is derived from an EMBL/GenBank/DDBJ whole genome shotgun (WGS) entry which is preliminary data.</text>
</comment>
<keyword evidence="3" id="KW-1185">Reference proteome</keyword>
<dbReference type="PATRIC" id="fig|883158.3.peg.2018"/>
<name>H1Q526_9BACT</name>
<dbReference type="EMBL" id="AGWK01000059">
    <property type="protein sequence ID" value="EHO66004.1"/>
    <property type="molecule type" value="Genomic_DNA"/>
</dbReference>
<dbReference type="HOGENOM" id="CLU_1407657_0_0_10"/>
<accession>H1Q526</accession>
<evidence type="ECO:0000256" key="1">
    <source>
        <dbReference type="SAM" id="SignalP"/>
    </source>
</evidence>
<proteinExistence type="predicted"/>
<feature type="chain" id="PRO_5003552705" evidence="1">
    <location>
        <begin position="21"/>
        <end position="187"/>
    </location>
</feature>
<protein>
    <submittedName>
        <fullName evidence="2">Uncharacterized protein</fullName>
    </submittedName>
</protein>
<keyword evidence="1" id="KW-0732">Signal</keyword>
<evidence type="ECO:0000313" key="3">
    <source>
        <dbReference type="Proteomes" id="UP000016023"/>
    </source>
</evidence>
<dbReference type="RefSeq" id="WP_006953717.1">
    <property type="nucleotide sequence ID" value="NZ_JH594523.1"/>
</dbReference>
<dbReference type="AlphaFoldDB" id="H1Q526"/>
<dbReference type="STRING" id="883158.HMPREF9140_02014"/>
<organism evidence="2 3">
    <name type="scientific">Prevotella micans F0438</name>
    <dbReference type="NCBI Taxonomy" id="883158"/>
    <lineage>
        <taxon>Bacteria</taxon>
        <taxon>Pseudomonadati</taxon>
        <taxon>Bacteroidota</taxon>
        <taxon>Bacteroidia</taxon>
        <taxon>Bacteroidales</taxon>
        <taxon>Prevotellaceae</taxon>
        <taxon>Prevotella</taxon>
    </lineage>
</organism>